<evidence type="ECO:0000256" key="2">
    <source>
        <dbReference type="ARBA" id="ARBA00006387"/>
    </source>
</evidence>
<gene>
    <name evidence="9" type="ORF">NQ314_014450</name>
</gene>
<comment type="caution">
    <text evidence="9">The sequence shown here is derived from an EMBL/GenBank/DDBJ whole genome shotgun (WGS) entry which is preliminary data.</text>
</comment>
<dbReference type="GO" id="GO:0006506">
    <property type="term" value="P:GPI anchor biosynthetic process"/>
    <property type="evidence" value="ECO:0007669"/>
    <property type="project" value="UniProtKB-KW"/>
</dbReference>
<feature type="transmembrane region" description="Helical" evidence="8">
    <location>
        <begin position="196"/>
        <end position="217"/>
    </location>
</feature>
<evidence type="ECO:0000256" key="5">
    <source>
        <dbReference type="ARBA" id="ARBA00022729"/>
    </source>
</evidence>
<dbReference type="PANTHER" id="PTHR13148">
    <property type="entry name" value="PER1-RELATED"/>
    <property type="match status" value="1"/>
</dbReference>
<evidence type="ECO:0000313" key="10">
    <source>
        <dbReference type="Proteomes" id="UP001162156"/>
    </source>
</evidence>
<comment type="function">
    <text evidence="8">Involved in the lipid remodeling steps of GPI-anchor maturation.</text>
</comment>
<keyword evidence="4 8" id="KW-0812">Transmembrane</keyword>
<evidence type="ECO:0000256" key="8">
    <source>
        <dbReference type="RuleBase" id="RU365066"/>
    </source>
</evidence>
<feature type="transmembrane region" description="Helical" evidence="8">
    <location>
        <begin position="97"/>
        <end position="118"/>
    </location>
</feature>
<feature type="transmembrane region" description="Helical" evidence="8">
    <location>
        <begin position="138"/>
        <end position="156"/>
    </location>
</feature>
<sequence length="326" mass="38360">MYFSLQCLILAVLIKYTISSAGDHSPYYQKCLEKCNLLNCTDDGQKFIDSSSEQPIILYLTQWSCEDECKYQCMWKTVDGFHERNWRTPQFHGKWPFIRLLGLQEPASVLFSILNAYVHLTMIRKFRREVRPDSPLSWLWHAFCLVCLHAWFWSAVFHARDFPLTELLDYACAFSMVLMSCYVMLIRLLRDKIPRFALVTITTFFIAFFANHVAYLSMGKFDYGYNMELNILVGTFTAICWFGWCTYNRIRQPYVWKCAIFVALTGIVMLLEIVDRPPIFYIFDCHSLWHLSTAPLVILLYSFAIDDCRYLRKKEIEGIDLGKKNP</sequence>
<feature type="transmembrane region" description="Helical" evidence="8">
    <location>
        <begin position="279"/>
        <end position="304"/>
    </location>
</feature>
<name>A0AAV8X2Y8_9CUCU</name>
<dbReference type="GO" id="GO:0005789">
    <property type="term" value="C:endoplasmic reticulum membrane"/>
    <property type="evidence" value="ECO:0007669"/>
    <property type="project" value="TreeGrafter"/>
</dbReference>
<evidence type="ECO:0000256" key="4">
    <source>
        <dbReference type="ARBA" id="ARBA00022692"/>
    </source>
</evidence>
<dbReference type="EMBL" id="JANEYF010003969">
    <property type="protein sequence ID" value="KAJ8932750.1"/>
    <property type="molecule type" value="Genomic_DNA"/>
</dbReference>
<organism evidence="9 10">
    <name type="scientific">Rhamnusium bicolor</name>
    <dbReference type="NCBI Taxonomy" id="1586634"/>
    <lineage>
        <taxon>Eukaryota</taxon>
        <taxon>Metazoa</taxon>
        <taxon>Ecdysozoa</taxon>
        <taxon>Arthropoda</taxon>
        <taxon>Hexapoda</taxon>
        <taxon>Insecta</taxon>
        <taxon>Pterygota</taxon>
        <taxon>Neoptera</taxon>
        <taxon>Endopterygota</taxon>
        <taxon>Coleoptera</taxon>
        <taxon>Polyphaga</taxon>
        <taxon>Cucujiformia</taxon>
        <taxon>Chrysomeloidea</taxon>
        <taxon>Cerambycidae</taxon>
        <taxon>Lepturinae</taxon>
        <taxon>Rhagiini</taxon>
        <taxon>Rhamnusium</taxon>
    </lineage>
</organism>
<evidence type="ECO:0000256" key="6">
    <source>
        <dbReference type="ARBA" id="ARBA00022989"/>
    </source>
</evidence>
<proteinExistence type="inferred from homology"/>
<evidence type="ECO:0000256" key="7">
    <source>
        <dbReference type="ARBA" id="ARBA00023136"/>
    </source>
</evidence>
<feature type="transmembrane region" description="Helical" evidence="8">
    <location>
        <begin position="254"/>
        <end position="273"/>
    </location>
</feature>
<dbReference type="GO" id="GO:0000139">
    <property type="term" value="C:Golgi membrane"/>
    <property type="evidence" value="ECO:0007669"/>
    <property type="project" value="UniProtKB-SubCell"/>
</dbReference>
<dbReference type="Proteomes" id="UP001162156">
    <property type="component" value="Unassembled WGS sequence"/>
</dbReference>
<keyword evidence="8" id="KW-0333">Golgi apparatus</keyword>
<dbReference type="AlphaFoldDB" id="A0AAV8X2Y8"/>
<comment type="similarity">
    <text evidence="2 8">Belongs to the PGAP3 family.</text>
</comment>
<keyword evidence="5 8" id="KW-0732">Signal</keyword>
<reference evidence="9" key="1">
    <citation type="journal article" date="2023" name="Insect Mol. Biol.">
        <title>Genome sequencing provides insights into the evolution of gene families encoding plant cell wall-degrading enzymes in longhorned beetles.</title>
        <authorList>
            <person name="Shin N.R."/>
            <person name="Okamura Y."/>
            <person name="Kirsch R."/>
            <person name="Pauchet Y."/>
        </authorList>
    </citation>
    <scope>NUCLEOTIDE SEQUENCE</scope>
    <source>
        <strain evidence="9">RBIC_L_NR</strain>
    </source>
</reference>
<comment type="subcellular location">
    <subcellularLocation>
        <location evidence="1">Endomembrane system</location>
        <topology evidence="1">Multi-pass membrane protein</topology>
    </subcellularLocation>
    <subcellularLocation>
        <location evidence="8">Golgi apparatus membrane</location>
        <topology evidence="8">Multi-pass membrane protein</topology>
    </subcellularLocation>
</comment>
<evidence type="ECO:0000256" key="3">
    <source>
        <dbReference type="ARBA" id="ARBA00022502"/>
    </source>
</evidence>
<evidence type="ECO:0000313" key="9">
    <source>
        <dbReference type="EMBL" id="KAJ8932750.1"/>
    </source>
</evidence>
<evidence type="ECO:0000256" key="1">
    <source>
        <dbReference type="ARBA" id="ARBA00004127"/>
    </source>
</evidence>
<protein>
    <recommendedName>
        <fullName evidence="8">Post-GPI attachment to proteins factor 3</fullName>
    </recommendedName>
</protein>
<feature type="transmembrane region" description="Helical" evidence="8">
    <location>
        <begin position="168"/>
        <end position="189"/>
    </location>
</feature>
<feature type="transmembrane region" description="Helical" evidence="8">
    <location>
        <begin position="229"/>
        <end position="247"/>
    </location>
</feature>
<dbReference type="InterPro" id="IPR007217">
    <property type="entry name" value="Per1-like"/>
</dbReference>
<keyword evidence="7 8" id="KW-0472">Membrane</keyword>
<dbReference type="Pfam" id="PF04080">
    <property type="entry name" value="Per1"/>
    <property type="match status" value="1"/>
</dbReference>
<keyword evidence="6 8" id="KW-1133">Transmembrane helix</keyword>
<dbReference type="GO" id="GO:0016788">
    <property type="term" value="F:hydrolase activity, acting on ester bonds"/>
    <property type="evidence" value="ECO:0007669"/>
    <property type="project" value="TreeGrafter"/>
</dbReference>
<feature type="signal peptide" evidence="8">
    <location>
        <begin position="1"/>
        <end position="19"/>
    </location>
</feature>
<accession>A0AAV8X2Y8</accession>
<feature type="chain" id="PRO_5043108387" description="Post-GPI attachment to proteins factor 3" evidence="8">
    <location>
        <begin position="20"/>
        <end position="326"/>
    </location>
</feature>
<dbReference type="PANTHER" id="PTHR13148:SF0">
    <property type="entry name" value="POST-GPI ATTACHMENT TO PROTEINS FACTOR 3"/>
    <property type="match status" value="1"/>
</dbReference>
<keyword evidence="10" id="KW-1185">Reference proteome</keyword>
<keyword evidence="3 8" id="KW-0337">GPI-anchor biosynthesis</keyword>